<organism evidence="1">
    <name type="scientific">Siphoviridae sp. ctOPZ7</name>
    <dbReference type="NCBI Taxonomy" id="2826310"/>
    <lineage>
        <taxon>Viruses</taxon>
        <taxon>Duplodnaviria</taxon>
        <taxon>Heunggongvirae</taxon>
        <taxon>Uroviricota</taxon>
        <taxon>Caudoviricetes</taxon>
    </lineage>
</organism>
<name>A0A8S5NMK5_9CAUD</name>
<evidence type="ECO:0000313" key="1">
    <source>
        <dbReference type="EMBL" id="DAD95583.1"/>
    </source>
</evidence>
<accession>A0A8S5NMK5</accession>
<sequence>MDSYARNERRRVRDEIAARYELADLIGMYIQLPYDTDNTIRIPRVWDTYPSLFENERIAFEGRQKAEALEQARISRREYAERYNEMRRKRGLH</sequence>
<reference evidence="1" key="1">
    <citation type="journal article" date="2021" name="Proc. Natl. Acad. Sci. U.S.A.">
        <title>A Catalog of Tens of Thousands of Viruses from Human Metagenomes Reveals Hidden Associations with Chronic Diseases.</title>
        <authorList>
            <person name="Tisza M.J."/>
            <person name="Buck C.B."/>
        </authorList>
    </citation>
    <scope>NUCLEOTIDE SEQUENCE</scope>
    <source>
        <strain evidence="1">CtOPZ7</strain>
    </source>
</reference>
<protein>
    <submittedName>
        <fullName evidence="1">Uncharacterized protein</fullName>
    </submittedName>
</protein>
<proteinExistence type="predicted"/>
<dbReference type="EMBL" id="BK015196">
    <property type="protein sequence ID" value="DAD95583.1"/>
    <property type="molecule type" value="Genomic_DNA"/>
</dbReference>